<dbReference type="VEuPathDB" id="VectorBase:HLOH_063041"/>
<evidence type="ECO:0000313" key="2">
    <source>
        <dbReference type="Proteomes" id="UP000821853"/>
    </source>
</evidence>
<protein>
    <submittedName>
        <fullName evidence="1">Uncharacterized protein</fullName>
    </submittedName>
</protein>
<organism evidence="1 2">
    <name type="scientific">Haemaphysalis longicornis</name>
    <name type="common">Bush tick</name>
    <dbReference type="NCBI Taxonomy" id="44386"/>
    <lineage>
        <taxon>Eukaryota</taxon>
        <taxon>Metazoa</taxon>
        <taxon>Ecdysozoa</taxon>
        <taxon>Arthropoda</taxon>
        <taxon>Chelicerata</taxon>
        <taxon>Arachnida</taxon>
        <taxon>Acari</taxon>
        <taxon>Parasitiformes</taxon>
        <taxon>Ixodida</taxon>
        <taxon>Ixodoidea</taxon>
        <taxon>Ixodidae</taxon>
        <taxon>Haemaphysalinae</taxon>
        <taxon>Haemaphysalis</taxon>
    </lineage>
</organism>
<name>A0A9J6GAF3_HAELO</name>
<accession>A0A9J6GAF3</accession>
<sequence>MTHSVPPITFNEMKDALLMFRCCTVHGADGITNTLLHHLDDLTTDQLTTVLNTRWHHTTLPSIWDRSDITLILKPNKTLGILHLRPISLTSHLGK</sequence>
<dbReference type="EMBL" id="JABSTR010000005">
    <property type="protein sequence ID" value="KAH9371713.1"/>
    <property type="molecule type" value="Genomic_DNA"/>
</dbReference>
<dbReference type="AlphaFoldDB" id="A0A9J6GAF3"/>
<reference evidence="1 2" key="1">
    <citation type="journal article" date="2020" name="Cell">
        <title>Large-Scale Comparative Analyses of Tick Genomes Elucidate Their Genetic Diversity and Vector Capacities.</title>
        <authorList>
            <consortium name="Tick Genome and Microbiome Consortium (TIGMIC)"/>
            <person name="Jia N."/>
            <person name="Wang J."/>
            <person name="Shi W."/>
            <person name="Du L."/>
            <person name="Sun Y."/>
            <person name="Zhan W."/>
            <person name="Jiang J.F."/>
            <person name="Wang Q."/>
            <person name="Zhang B."/>
            <person name="Ji P."/>
            <person name="Bell-Sakyi L."/>
            <person name="Cui X.M."/>
            <person name="Yuan T.T."/>
            <person name="Jiang B.G."/>
            <person name="Yang W.F."/>
            <person name="Lam T.T."/>
            <person name="Chang Q.C."/>
            <person name="Ding S.J."/>
            <person name="Wang X.J."/>
            <person name="Zhu J.G."/>
            <person name="Ruan X.D."/>
            <person name="Zhao L."/>
            <person name="Wei J.T."/>
            <person name="Ye R.Z."/>
            <person name="Que T.C."/>
            <person name="Du C.H."/>
            <person name="Zhou Y.H."/>
            <person name="Cheng J.X."/>
            <person name="Dai P.F."/>
            <person name="Guo W.B."/>
            <person name="Han X.H."/>
            <person name="Huang E.J."/>
            <person name="Li L.F."/>
            <person name="Wei W."/>
            <person name="Gao Y.C."/>
            <person name="Liu J.Z."/>
            <person name="Shao H.Z."/>
            <person name="Wang X."/>
            <person name="Wang C.C."/>
            <person name="Yang T.C."/>
            <person name="Huo Q.B."/>
            <person name="Li W."/>
            <person name="Chen H.Y."/>
            <person name="Chen S.E."/>
            <person name="Zhou L.G."/>
            <person name="Ni X.B."/>
            <person name="Tian J.H."/>
            <person name="Sheng Y."/>
            <person name="Liu T."/>
            <person name="Pan Y.S."/>
            <person name="Xia L.Y."/>
            <person name="Li J."/>
            <person name="Zhao F."/>
            <person name="Cao W.C."/>
        </authorList>
    </citation>
    <scope>NUCLEOTIDE SEQUENCE [LARGE SCALE GENOMIC DNA]</scope>
    <source>
        <strain evidence="1">HaeL-2018</strain>
    </source>
</reference>
<proteinExistence type="predicted"/>
<comment type="caution">
    <text evidence="1">The sequence shown here is derived from an EMBL/GenBank/DDBJ whole genome shotgun (WGS) entry which is preliminary data.</text>
</comment>
<dbReference type="Proteomes" id="UP000821853">
    <property type="component" value="Chromosome 3"/>
</dbReference>
<gene>
    <name evidence="1" type="ORF">HPB48_011490</name>
</gene>
<evidence type="ECO:0000313" key="1">
    <source>
        <dbReference type="EMBL" id="KAH9371713.1"/>
    </source>
</evidence>
<keyword evidence="2" id="KW-1185">Reference proteome</keyword>